<dbReference type="UniPathway" id="UPA00704">
    <property type="reaction ID" value="UER00715"/>
</dbReference>
<evidence type="ECO:0000256" key="12">
    <source>
        <dbReference type="HAMAP-Rule" id="MF_01987"/>
    </source>
</evidence>
<dbReference type="EC" id="2.7.1.15" evidence="2 12"/>
<evidence type="ECO:0000256" key="11">
    <source>
        <dbReference type="ARBA" id="ARBA00023277"/>
    </source>
</evidence>
<comment type="similarity">
    <text evidence="12">Belongs to the carbohydrate kinase PfkB family. Ribokinase subfamily.</text>
</comment>
<dbReference type="InterPro" id="IPR011877">
    <property type="entry name" value="Ribokinase"/>
</dbReference>
<dbReference type="EMBL" id="FQUY01000032">
    <property type="protein sequence ID" value="SHF54190.1"/>
    <property type="molecule type" value="Genomic_DNA"/>
</dbReference>
<reference evidence="16" key="1">
    <citation type="submission" date="2016-11" db="EMBL/GenBank/DDBJ databases">
        <authorList>
            <person name="Varghese N."/>
            <person name="Submissions S."/>
        </authorList>
    </citation>
    <scope>NUCLEOTIDE SEQUENCE [LARGE SCALE GENOMIC DNA]</scope>
    <source>
        <strain evidence="16">DSM 12395</strain>
    </source>
</reference>
<keyword evidence="6 12" id="KW-0547">Nucleotide-binding</keyword>
<feature type="binding site" evidence="12">
    <location>
        <position position="281"/>
    </location>
    <ligand>
        <name>K(+)</name>
        <dbReference type="ChEBI" id="CHEBI:29103"/>
    </ligand>
</feature>
<dbReference type="OrthoDB" id="9775849at2"/>
<comment type="catalytic activity">
    <reaction evidence="12">
        <text>D-ribose + ATP = D-ribose 5-phosphate + ADP + H(+)</text>
        <dbReference type="Rhea" id="RHEA:13697"/>
        <dbReference type="ChEBI" id="CHEBI:15378"/>
        <dbReference type="ChEBI" id="CHEBI:30616"/>
        <dbReference type="ChEBI" id="CHEBI:47013"/>
        <dbReference type="ChEBI" id="CHEBI:78346"/>
        <dbReference type="ChEBI" id="CHEBI:456216"/>
        <dbReference type="EC" id="2.7.1.15"/>
    </reaction>
</comment>
<evidence type="ECO:0000256" key="3">
    <source>
        <dbReference type="ARBA" id="ARBA00016943"/>
    </source>
</evidence>
<dbReference type="Gene3D" id="3.40.1190.20">
    <property type="match status" value="1"/>
</dbReference>
<dbReference type="PANTHER" id="PTHR10584">
    <property type="entry name" value="SUGAR KINASE"/>
    <property type="match status" value="1"/>
</dbReference>
<keyword evidence="11 12" id="KW-0119">Carbohydrate metabolism</keyword>
<dbReference type="PROSITE" id="PS00584">
    <property type="entry name" value="PFKB_KINASES_2"/>
    <property type="match status" value="1"/>
</dbReference>
<comment type="pathway">
    <text evidence="13">Carbohydrate metabolism; D-tagatose 6-phosphate degradation; D-glyceraldehyde 3-phosphate and glycerone phosphate from D-tagatose 6-phosphate: step 1/2.</text>
</comment>
<feature type="active site" description="Proton acceptor" evidence="12">
    <location>
        <position position="251"/>
    </location>
</feature>
<comment type="function">
    <text evidence="12">Catalyzes the phosphorylation of ribose at O-5 in a reaction requiring ATP and magnesium. The resulting D-ribose-5-phosphate can then be used either for sythesis of nucleotides, histidine, and tryptophan, or as a component of the pentose phosphate pathway.</text>
</comment>
<accession>A0A1M5CHP2</accession>
<keyword evidence="9 12" id="KW-0460">Magnesium</keyword>
<keyword evidence="8 12" id="KW-0067">ATP-binding</keyword>
<dbReference type="Pfam" id="PF00294">
    <property type="entry name" value="PfkB"/>
    <property type="match status" value="1"/>
</dbReference>
<dbReference type="PIRSF" id="PIRSF000535">
    <property type="entry name" value="1PFK/6PFK/LacC"/>
    <property type="match status" value="1"/>
</dbReference>
<dbReference type="PANTHER" id="PTHR10584:SF166">
    <property type="entry name" value="RIBOKINASE"/>
    <property type="match status" value="1"/>
</dbReference>
<dbReference type="InterPro" id="IPR002173">
    <property type="entry name" value="Carboh/pur_kinase_PfkB_CS"/>
</dbReference>
<dbReference type="CDD" id="cd01174">
    <property type="entry name" value="ribokinase"/>
    <property type="match status" value="1"/>
</dbReference>
<dbReference type="GO" id="GO:2001059">
    <property type="term" value="P:D-tagatose 6-phosphate catabolic process"/>
    <property type="evidence" value="ECO:0007669"/>
    <property type="project" value="UniProtKB-UniPathway"/>
</dbReference>
<feature type="binding site" evidence="12">
    <location>
        <position position="139"/>
    </location>
    <ligand>
        <name>substrate</name>
    </ligand>
</feature>
<dbReference type="InterPro" id="IPR002139">
    <property type="entry name" value="Ribo/fructo_kinase"/>
</dbReference>
<feature type="binding site" evidence="12">
    <location>
        <position position="183"/>
    </location>
    <ligand>
        <name>ATP</name>
        <dbReference type="ChEBI" id="CHEBI:30616"/>
    </ligand>
</feature>
<dbReference type="GO" id="GO:0005829">
    <property type="term" value="C:cytosol"/>
    <property type="evidence" value="ECO:0007669"/>
    <property type="project" value="TreeGrafter"/>
</dbReference>
<gene>
    <name evidence="12" type="primary">rbsK</name>
    <name evidence="15" type="ORF">SAMN02745133_02933</name>
</gene>
<dbReference type="GO" id="GO:0019303">
    <property type="term" value="P:D-ribose catabolic process"/>
    <property type="evidence" value="ECO:0007669"/>
    <property type="project" value="UniProtKB-UniRule"/>
</dbReference>
<keyword evidence="16" id="KW-1185">Reference proteome</keyword>
<comment type="subunit">
    <text evidence="12">Homodimer.</text>
</comment>
<dbReference type="UniPathway" id="UPA00916">
    <property type="reaction ID" value="UER00889"/>
</dbReference>
<evidence type="ECO:0000313" key="16">
    <source>
        <dbReference type="Proteomes" id="UP000184148"/>
    </source>
</evidence>
<evidence type="ECO:0000256" key="9">
    <source>
        <dbReference type="ARBA" id="ARBA00022842"/>
    </source>
</evidence>
<feature type="domain" description="Carbohydrate kinase PfkB" evidence="14">
    <location>
        <begin position="2"/>
        <end position="294"/>
    </location>
</feature>
<dbReference type="AlphaFoldDB" id="A0A1M5CHP2"/>
<dbReference type="InterPro" id="IPR011611">
    <property type="entry name" value="PfkB_dom"/>
</dbReference>
<dbReference type="GO" id="GO:0046872">
    <property type="term" value="F:metal ion binding"/>
    <property type="evidence" value="ECO:0007669"/>
    <property type="project" value="UniProtKB-KW"/>
</dbReference>
<feature type="binding site" evidence="12">
    <location>
        <begin position="250"/>
        <end position="251"/>
    </location>
    <ligand>
        <name>ATP</name>
        <dbReference type="ChEBI" id="CHEBI:30616"/>
    </ligand>
</feature>
<evidence type="ECO:0000259" key="14">
    <source>
        <dbReference type="Pfam" id="PF00294"/>
    </source>
</evidence>
<dbReference type="Proteomes" id="UP000184148">
    <property type="component" value="Unassembled WGS sequence"/>
</dbReference>
<dbReference type="SUPFAM" id="SSF53613">
    <property type="entry name" value="Ribokinase-like"/>
    <property type="match status" value="1"/>
</dbReference>
<evidence type="ECO:0000256" key="1">
    <source>
        <dbReference type="ARBA" id="ARBA00005380"/>
    </source>
</evidence>
<feature type="binding site" evidence="12">
    <location>
        <position position="247"/>
    </location>
    <ligand>
        <name>K(+)</name>
        <dbReference type="ChEBI" id="CHEBI:29103"/>
    </ligand>
</feature>
<feature type="binding site" evidence="12">
    <location>
        <position position="290"/>
    </location>
    <ligand>
        <name>K(+)</name>
        <dbReference type="ChEBI" id="CHEBI:29103"/>
    </ligand>
</feature>
<dbReference type="STRING" id="1121429.SAMN02745133_02933"/>
<comment type="subcellular location">
    <subcellularLocation>
        <location evidence="12">Cytoplasm</location>
    </subcellularLocation>
</comment>
<evidence type="ECO:0000256" key="5">
    <source>
        <dbReference type="ARBA" id="ARBA00022723"/>
    </source>
</evidence>
<keyword evidence="4 12" id="KW-0808">Transferase</keyword>
<feature type="binding site" evidence="12">
    <location>
        <position position="251"/>
    </location>
    <ligand>
        <name>substrate</name>
    </ligand>
</feature>
<organism evidence="15 16">
    <name type="scientific">Desulforamulus putei DSM 12395</name>
    <dbReference type="NCBI Taxonomy" id="1121429"/>
    <lineage>
        <taxon>Bacteria</taxon>
        <taxon>Bacillati</taxon>
        <taxon>Bacillota</taxon>
        <taxon>Clostridia</taxon>
        <taxon>Eubacteriales</taxon>
        <taxon>Peptococcaceae</taxon>
        <taxon>Desulforamulus</taxon>
    </lineage>
</organism>
<evidence type="ECO:0000256" key="13">
    <source>
        <dbReference type="PIRNR" id="PIRNR000535"/>
    </source>
</evidence>
<feature type="binding site" evidence="12">
    <location>
        <position position="275"/>
    </location>
    <ligand>
        <name>ATP</name>
        <dbReference type="ChEBI" id="CHEBI:30616"/>
    </ligand>
</feature>
<dbReference type="GO" id="GO:0005988">
    <property type="term" value="P:lactose metabolic process"/>
    <property type="evidence" value="ECO:0007669"/>
    <property type="project" value="UniProtKB-KW"/>
</dbReference>
<evidence type="ECO:0000256" key="8">
    <source>
        <dbReference type="ARBA" id="ARBA00022840"/>
    </source>
</evidence>
<evidence type="ECO:0000313" key="15">
    <source>
        <dbReference type="EMBL" id="SHF54190.1"/>
    </source>
</evidence>
<comment type="similarity">
    <text evidence="1">Belongs to the carbohydrate kinase pfkB family.</text>
</comment>
<feature type="binding site" evidence="12">
    <location>
        <position position="245"/>
    </location>
    <ligand>
        <name>K(+)</name>
        <dbReference type="ChEBI" id="CHEBI:29103"/>
    </ligand>
</feature>
<evidence type="ECO:0000256" key="10">
    <source>
        <dbReference type="ARBA" id="ARBA00022958"/>
    </source>
</evidence>
<comment type="activity regulation">
    <text evidence="12">Activated by a monovalent cation that binds near, but not in, the active site. The most likely occupant of the site in vivo is potassium. Ion binding induces a conformational change that may alter substrate affinity.</text>
</comment>
<dbReference type="GO" id="GO:0009024">
    <property type="term" value="F:tagatose-6-phosphate kinase activity"/>
    <property type="evidence" value="ECO:0007669"/>
    <property type="project" value="UniProtKB-EC"/>
</dbReference>
<dbReference type="PROSITE" id="PS00583">
    <property type="entry name" value="PFKB_KINASES_1"/>
    <property type="match status" value="1"/>
</dbReference>
<feature type="binding site" evidence="12">
    <location>
        <position position="286"/>
    </location>
    <ligand>
        <name>K(+)</name>
        <dbReference type="ChEBI" id="CHEBI:29103"/>
    </ligand>
</feature>
<feature type="binding site" evidence="12">
    <location>
        <begin position="219"/>
        <end position="224"/>
    </location>
    <ligand>
        <name>ATP</name>
        <dbReference type="ChEBI" id="CHEBI:30616"/>
    </ligand>
</feature>
<keyword evidence="10 12" id="KW-0630">Potassium</keyword>
<dbReference type="GO" id="GO:0005524">
    <property type="term" value="F:ATP binding"/>
    <property type="evidence" value="ECO:0007669"/>
    <property type="project" value="UniProtKB-UniRule"/>
</dbReference>
<proteinExistence type="inferred from homology"/>
<comment type="similarity">
    <text evidence="13">Belongs to the carbohydrate kinase PfkB family. LacC subfamily.</text>
</comment>
<feature type="binding site" evidence="12">
    <location>
        <begin position="38"/>
        <end position="42"/>
    </location>
    <ligand>
        <name>substrate</name>
    </ligand>
</feature>
<name>A0A1M5CHP2_9FIRM</name>
<evidence type="ECO:0000256" key="4">
    <source>
        <dbReference type="ARBA" id="ARBA00022679"/>
    </source>
</evidence>
<evidence type="ECO:0000256" key="6">
    <source>
        <dbReference type="ARBA" id="ARBA00022741"/>
    </source>
</evidence>
<evidence type="ECO:0000256" key="2">
    <source>
        <dbReference type="ARBA" id="ARBA00012035"/>
    </source>
</evidence>
<dbReference type="GO" id="GO:0004747">
    <property type="term" value="F:ribokinase activity"/>
    <property type="evidence" value="ECO:0007669"/>
    <property type="project" value="UniProtKB-UniRule"/>
</dbReference>
<keyword evidence="7 12" id="KW-0418">Kinase</keyword>
<dbReference type="NCBIfam" id="TIGR02152">
    <property type="entry name" value="D_ribokin_bact"/>
    <property type="match status" value="1"/>
</dbReference>
<dbReference type="InterPro" id="IPR017583">
    <property type="entry name" value="Tagatose/fructose_Pkinase"/>
</dbReference>
<comment type="caution">
    <text evidence="12">Lacks conserved residue(s) required for the propagation of feature annotation.</text>
</comment>
<keyword evidence="5 12" id="KW-0479">Metal-binding</keyword>
<feature type="binding site" evidence="12">
    <location>
        <begin position="10"/>
        <end position="12"/>
    </location>
    <ligand>
        <name>substrate</name>
    </ligand>
</feature>
<sequence>MSIVVIGSLNMDLVVNVEDFPKQGETVLASDTLFVPGGKGANQALAISLLGGQVSMIGRVGQDAFGRALKENLQKNNVDVTYTYIDERRNSGLAFISVGKNGDNRIIVSPGANSLLSPEDIEALEEVIAKAKGVVLQLEIPLATVERAVEIASKHNVKVFLDPAPAQVLSRSLLSKVDFIFPNENEAMELTGVEIYDLETAKTAAAKLLEMGCQQVLLKLGAKGVLFARENYYHHFPGFEVEVVDTTAAGDAFCAGFVLSYLEHQELAGAITYANAAGALTSTRLGAQSSLPTREEVLNLLDKCKKRVVLK</sequence>
<comment type="cofactor">
    <cofactor evidence="12">
        <name>Mg(2+)</name>
        <dbReference type="ChEBI" id="CHEBI:18420"/>
    </cofactor>
    <text evidence="12">Requires a divalent cation, most likely magnesium in vivo, as an electrophilic catalyst to aid phosphoryl group transfer. It is the chelate of the metal and the nucleotide that is the actual substrate.</text>
</comment>
<keyword evidence="12" id="KW-0963">Cytoplasm</keyword>
<keyword evidence="13" id="KW-0423">Lactose metabolism</keyword>
<dbReference type="HAMAP" id="MF_01987">
    <property type="entry name" value="Ribokinase"/>
    <property type="match status" value="1"/>
</dbReference>
<protein>
    <recommendedName>
        <fullName evidence="3 12">Ribokinase</fullName>
        <shortName evidence="12">RK</shortName>
        <ecNumber evidence="2 12">2.7.1.15</ecNumber>
    </recommendedName>
</protein>
<comment type="pathway">
    <text evidence="12">Carbohydrate metabolism; D-ribose degradation; D-ribose 5-phosphate from beta-D-ribopyranose: step 2/2.</text>
</comment>
<dbReference type="PRINTS" id="PR00990">
    <property type="entry name" value="RIBOKINASE"/>
</dbReference>
<comment type="catalytic activity">
    <reaction evidence="13">
        <text>D-tagatofuranose 6-phosphate + ATP = D-tagatofuranose 1,6-bisphosphate + ADP + H(+)</text>
        <dbReference type="Rhea" id="RHEA:12420"/>
        <dbReference type="ChEBI" id="CHEBI:15378"/>
        <dbReference type="ChEBI" id="CHEBI:30616"/>
        <dbReference type="ChEBI" id="CHEBI:58694"/>
        <dbReference type="ChEBI" id="CHEBI:58695"/>
        <dbReference type="ChEBI" id="CHEBI:456216"/>
        <dbReference type="EC" id="2.7.1.144"/>
    </reaction>
</comment>
<feature type="binding site" evidence="12">
    <location>
        <position position="284"/>
    </location>
    <ligand>
        <name>K(+)</name>
        <dbReference type="ChEBI" id="CHEBI:29103"/>
    </ligand>
</feature>
<evidence type="ECO:0000256" key="7">
    <source>
        <dbReference type="ARBA" id="ARBA00022777"/>
    </source>
</evidence>
<dbReference type="InterPro" id="IPR029056">
    <property type="entry name" value="Ribokinase-like"/>
</dbReference>